<evidence type="ECO:0000256" key="5">
    <source>
        <dbReference type="ARBA" id="ARBA00022692"/>
    </source>
</evidence>
<comment type="similarity">
    <text evidence="2">Belongs to the AzlC family.</text>
</comment>
<dbReference type="PANTHER" id="PTHR34979">
    <property type="entry name" value="INNER MEMBRANE PROTEIN YGAZ"/>
    <property type="match status" value="1"/>
</dbReference>
<evidence type="ECO:0000256" key="6">
    <source>
        <dbReference type="ARBA" id="ARBA00022989"/>
    </source>
</evidence>
<evidence type="ECO:0000256" key="3">
    <source>
        <dbReference type="ARBA" id="ARBA00022448"/>
    </source>
</evidence>
<dbReference type="GO" id="GO:0005886">
    <property type="term" value="C:plasma membrane"/>
    <property type="evidence" value="ECO:0007669"/>
    <property type="project" value="UniProtKB-SubCell"/>
</dbReference>
<gene>
    <name evidence="9" type="ORF">AVDCRST_MAG07-404</name>
</gene>
<dbReference type="GO" id="GO:1903785">
    <property type="term" value="P:L-valine transmembrane transport"/>
    <property type="evidence" value="ECO:0007669"/>
    <property type="project" value="TreeGrafter"/>
</dbReference>
<name>A0A6J4KRT0_9ACTN</name>
<evidence type="ECO:0000256" key="4">
    <source>
        <dbReference type="ARBA" id="ARBA00022475"/>
    </source>
</evidence>
<evidence type="ECO:0008006" key="10">
    <source>
        <dbReference type="Google" id="ProtNLM"/>
    </source>
</evidence>
<evidence type="ECO:0000256" key="2">
    <source>
        <dbReference type="ARBA" id="ARBA00010735"/>
    </source>
</evidence>
<sequence>MAVGAYGLSFGAAAVTAGLSTLQACVLSLLLFTGASQFALVGVVGAGGGALAAVAGALLLGTRNTLYAVRLSSLVPARGLRRPLAAQLTIDETTGMATAAPPGLATTAFWATGLSVYVLWNLATLLGAVGAARLGDPAALGLDAAVPAAFLALLAPQLRTRPLAAAALAGALVAALAVPFVPPGVPVLLAGLVVLPALVRR</sequence>
<keyword evidence="6 8" id="KW-1133">Transmembrane helix</keyword>
<dbReference type="EMBL" id="CADCUB010000023">
    <property type="protein sequence ID" value="CAA9309902.1"/>
    <property type="molecule type" value="Genomic_DNA"/>
</dbReference>
<evidence type="ECO:0000256" key="7">
    <source>
        <dbReference type="ARBA" id="ARBA00023136"/>
    </source>
</evidence>
<keyword evidence="4" id="KW-1003">Cell membrane</keyword>
<protein>
    <recommendedName>
        <fullName evidence="10">AzlC family protein</fullName>
    </recommendedName>
</protein>
<feature type="transmembrane region" description="Helical" evidence="8">
    <location>
        <begin position="108"/>
        <end position="131"/>
    </location>
</feature>
<feature type="transmembrane region" description="Helical" evidence="8">
    <location>
        <begin position="164"/>
        <end position="195"/>
    </location>
</feature>
<dbReference type="AlphaFoldDB" id="A0A6J4KRT0"/>
<comment type="subcellular location">
    <subcellularLocation>
        <location evidence="1">Cell membrane</location>
        <topology evidence="1">Multi-pass membrane protein</topology>
    </subcellularLocation>
</comment>
<keyword evidence="5 8" id="KW-0812">Transmembrane</keyword>
<organism evidence="9">
    <name type="scientific">uncultured Frankineae bacterium</name>
    <dbReference type="NCBI Taxonomy" id="437475"/>
    <lineage>
        <taxon>Bacteria</taxon>
        <taxon>Bacillati</taxon>
        <taxon>Actinomycetota</taxon>
        <taxon>Actinomycetes</taxon>
        <taxon>Frankiales</taxon>
        <taxon>environmental samples</taxon>
    </lineage>
</organism>
<dbReference type="InterPro" id="IPR011606">
    <property type="entry name" value="Brnchd-chn_aa_trnsp_permease"/>
</dbReference>
<reference evidence="9" key="1">
    <citation type="submission" date="2020-02" db="EMBL/GenBank/DDBJ databases">
        <authorList>
            <person name="Meier V. D."/>
        </authorList>
    </citation>
    <scope>NUCLEOTIDE SEQUENCE</scope>
    <source>
        <strain evidence="9">AVDCRST_MAG07</strain>
    </source>
</reference>
<feature type="transmembrane region" description="Helical" evidence="8">
    <location>
        <begin position="38"/>
        <end position="60"/>
    </location>
</feature>
<keyword evidence="3" id="KW-0813">Transport</keyword>
<accession>A0A6J4KRT0</accession>
<dbReference type="Pfam" id="PF03591">
    <property type="entry name" value="AzlC"/>
    <property type="match status" value="1"/>
</dbReference>
<feature type="transmembrane region" description="Helical" evidence="8">
    <location>
        <begin position="138"/>
        <end position="158"/>
    </location>
</feature>
<dbReference type="PANTHER" id="PTHR34979:SF1">
    <property type="entry name" value="INNER MEMBRANE PROTEIN YGAZ"/>
    <property type="match status" value="1"/>
</dbReference>
<evidence type="ECO:0000256" key="8">
    <source>
        <dbReference type="SAM" id="Phobius"/>
    </source>
</evidence>
<feature type="transmembrane region" description="Helical" evidence="8">
    <location>
        <begin position="6"/>
        <end position="31"/>
    </location>
</feature>
<evidence type="ECO:0000313" key="9">
    <source>
        <dbReference type="EMBL" id="CAA9309902.1"/>
    </source>
</evidence>
<evidence type="ECO:0000256" key="1">
    <source>
        <dbReference type="ARBA" id="ARBA00004651"/>
    </source>
</evidence>
<keyword evidence="7 8" id="KW-0472">Membrane</keyword>
<proteinExistence type="inferred from homology"/>